<feature type="compositionally biased region" description="Low complexity" evidence="1">
    <location>
        <begin position="534"/>
        <end position="549"/>
    </location>
</feature>
<feature type="region of interest" description="Disordered" evidence="1">
    <location>
        <begin position="476"/>
        <end position="495"/>
    </location>
</feature>
<feature type="compositionally biased region" description="Low complexity" evidence="1">
    <location>
        <begin position="365"/>
        <end position="396"/>
    </location>
</feature>
<name>A0A9N9FEM3_9GLOM</name>
<feature type="region of interest" description="Disordered" evidence="1">
    <location>
        <begin position="227"/>
        <end position="247"/>
    </location>
</feature>
<accession>A0A9N9FEM3</accession>
<sequence length="605" mass="66480">MFVQPSLIGGLGRSSWKTLRDSNFFLLQQRGQQHQISNRKRSYVPEYRIITRSFPHYRVAASDDYSQIMEAFKILHNEILSEVEGKKTAKKILKQLKVWCAREEHATPFDEDGYTSDSSITQEEWNSSGEMDEHNIDVGGRNNNGVASSSSSRKSEGGADIEENNSNNNNKQETAHDLDYSDSEYSHNESSSEEVNPTETSGSIISLGNMIVGMLLGWVEGPSNNPSNIDSNIKNNHPSTNKPSNNKNLTITDIPLQFIDLLTYPDVDPTATKKASFTVLREISFVKQRRKVLLGLTISMFVIRLCSWDLFFVLLFAANCGMLFLMKNSGKVNVTMAKRAVRQRIGWAKQWAGALLRKRGGNVSNNVGGTSINNNNTLNPPTGGVINNSKSSASSSPRNVPPTPSSATPISKAIVNESIQSGSLSDTTHGGMVDPKMITTRRGGFFLNSGGTPKAANNLPDTLPSSLYSPYNRAISQPSQPHHEIQNAASNSKKRNMMVLEPYDWRMNSNSNTSRSPSHISNHNNSQIIRSSTLPPLLGNDNSNNNYPNGRLSLEESSNDSHDSRHSFMDEPWPRKAGSIISKSNNNNNNGGGGGGNGHHKNLSA</sequence>
<feature type="compositionally biased region" description="Basic and acidic residues" evidence="1">
    <location>
        <begin position="173"/>
        <end position="187"/>
    </location>
</feature>
<feature type="region of interest" description="Disordered" evidence="1">
    <location>
        <begin position="365"/>
        <end position="409"/>
    </location>
</feature>
<organism evidence="2 3">
    <name type="scientific">Ambispora leptoticha</name>
    <dbReference type="NCBI Taxonomy" id="144679"/>
    <lineage>
        <taxon>Eukaryota</taxon>
        <taxon>Fungi</taxon>
        <taxon>Fungi incertae sedis</taxon>
        <taxon>Mucoromycota</taxon>
        <taxon>Glomeromycotina</taxon>
        <taxon>Glomeromycetes</taxon>
        <taxon>Archaeosporales</taxon>
        <taxon>Ambisporaceae</taxon>
        <taxon>Ambispora</taxon>
    </lineage>
</organism>
<proteinExistence type="predicted"/>
<feature type="non-terminal residue" evidence="2">
    <location>
        <position position="605"/>
    </location>
</feature>
<protein>
    <submittedName>
        <fullName evidence="2">7131_t:CDS:1</fullName>
    </submittedName>
</protein>
<comment type="caution">
    <text evidence="2">The sequence shown here is derived from an EMBL/GenBank/DDBJ whole genome shotgun (WGS) entry which is preliminary data.</text>
</comment>
<evidence type="ECO:0000313" key="3">
    <source>
        <dbReference type="Proteomes" id="UP000789508"/>
    </source>
</evidence>
<dbReference type="Proteomes" id="UP000789508">
    <property type="component" value="Unassembled WGS sequence"/>
</dbReference>
<reference evidence="2" key="1">
    <citation type="submission" date="2021-06" db="EMBL/GenBank/DDBJ databases">
        <authorList>
            <person name="Kallberg Y."/>
            <person name="Tangrot J."/>
            <person name="Rosling A."/>
        </authorList>
    </citation>
    <scope>NUCLEOTIDE SEQUENCE</scope>
    <source>
        <strain evidence="2">FL130A</strain>
    </source>
</reference>
<feature type="compositionally biased region" description="Polar residues" evidence="1">
    <location>
        <begin position="115"/>
        <end position="129"/>
    </location>
</feature>
<keyword evidence="3" id="KW-1185">Reference proteome</keyword>
<feature type="compositionally biased region" description="Low complexity" evidence="1">
    <location>
        <begin position="138"/>
        <end position="152"/>
    </location>
</feature>
<evidence type="ECO:0000313" key="2">
    <source>
        <dbReference type="EMBL" id="CAG8530517.1"/>
    </source>
</evidence>
<dbReference type="OrthoDB" id="5596972at2759"/>
<feature type="region of interest" description="Disordered" evidence="1">
    <location>
        <begin position="530"/>
        <end position="605"/>
    </location>
</feature>
<gene>
    <name evidence="2" type="ORF">ALEPTO_LOCUS4913</name>
</gene>
<feature type="compositionally biased region" description="Low complexity" evidence="1">
    <location>
        <begin position="227"/>
        <end position="236"/>
    </location>
</feature>
<feature type="region of interest" description="Disordered" evidence="1">
    <location>
        <begin position="108"/>
        <end position="201"/>
    </location>
</feature>
<dbReference type="EMBL" id="CAJVPS010001238">
    <property type="protein sequence ID" value="CAG8530517.1"/>
    <property type="molecule type" value="Genomic_DNA"/>
</dbReference>
<feature type="compositionally biased region" description="Polar residues" evidence="1">
    <location>
        <begin position="237"/>
        <end position="247"/>
    </location>
</feature>
<evidence type="ECO:0000256" key="1">
    <source>
        <dbReference type="SAM" id="MobiDB-lite"/>
    </source>
</evidence>
<feature type="compositionally biased region" description="Basic and acidic residues" evidence="1">
    <location>
        <begin position="559"/>
        <end position="574"/>
    </location>
</feature>
<dbReference type="AlphaFoldDB" id="A0A9N9FEM3"/>